<feature type="transmembrane region" description="Helical" evidence="1">
    <location>
        <begin position="111"/>
        <end position="131"/>
    </location>
</feature>
<sequence>MYVQTPDQLFSLALLLACCGLAVWRGRWIERAAAAAMAAAWFASPLVQVDQQALGVQTGVLVVDILLLAVLLYLALTTDRWWTMAATAFQGVAALIHLAAAIDREIFPRAYYVAGSLVSDLVMGALLVGAWNAGRRPKSEPSEFA</sequence>
<comment type="caution">
    <text evidence="2">The sequence shown here is derived from an EMBL/GenBank/DDBJ whole genome shotgun (WGS) entry which is preliminary data.</text>
</comment>
<keyword evidence="1" id="KW-1133">Transmembrane helix</keyword>
<reference evidence="2 3" key="1">
    <citation type="submission" date="2023-07" db="EMBL/GenBank/DDBJ databases">
        <title>Sorghum-associated microbial communities from plants grown in Nebraska, USA.</title>
        <authorList>
            <person name="Schachtman D."/>
        </authorList>
    </citation>
    <scope>NUCLEOTIDE SEQUENCE [LARGE SCALE GENOMIC DNA]</scope>
    <source>
        <strain evidence="2 3">DS2154</strain>
    </source>
</reference>
<name>A0ABU1N4A0_9CAUL</name>
<keyword evidence="1" id="KW-0472">Membrane</keyword>
<evidence type="ECO:0000313" key="3">
    <source>
        <dbReference type="Proteomes" id="UP001262754"/>
    </source>
</evidence>
<evidence type="ECO:0000256" key="1">
    <source>
        <dbReference type="SAM" id="Phobius"/>
    </source>
</evidence>
<dbReference type="RefSeq" id="WP_310034113.1">
    <property type="nucleotide sequence ID" value="NZ_JAVDRL010000012.1"/>
</dbReference>
<dbReference type="EMBL" id="JAVDRL010000012">
    <property type="protein sequence ID" value="MDR6533270.1"/>
    <property type="molecule type" value="Genomic_DNA"/>
</dbReference>
<protein>
    <submittedName>
        <fullName evidence="2">Peptidoglycan/LPS O-acetylase OafA/YrhL</fullName>
    </submittedName>
</protein>
<keyword evidence="3" id="KW-1185">Reference proteome</keyword>
<organism evidence="2 3">
    <name type="scientific">Caulobacter rhizosphaerae</name>
    <dbReference type="NCBI Taxonomy" id="2010972"/>
    <lineage>
        <taxon>Bacteria</taxon>
        <taxon>Pseudomonadati</taxon>
        <taxon>Pseudomonadota</taxon>
        <taxon>Alphaproteobacteria</taxon>
        <taxon>Caulobacterales</taxon>
        <taxon>Caulobacteraceae</taxon>
        <taxon>Caulobacter</taxon>
    </lineage>
</organism>
<dbReference type="Proteomes" id="UP001262754">
    <property type="component" value="Unassembled WGS sequence"/>
</dbReference>
<proteinExistence type="predicted"/>
<evidence type="ECO:0000313" key="2">
    <source>
        <dbReference type="EMBL" id="MDR6533270.1"/>
    </source>
</evidence>
<feature type="transmembrane region" description="Helical" evidence="1">
    <location>
        <begin position="81"/>
        <end position="99"/>
    </location>
</feature>
<keyword evidence="1" id="KW-0812">Transmembrane</keyword>
<accession>A0ABU1N4A0</accession>
<gene>
    <name evidence="2" type="ORF">J2800_004032</name>
</gene>
<feature type="transmembrane region" description="Helical" evidence="1">
    <location>
        <begin position="54"/>
        <end position="74"/>
    </location>
</feature>